<accession>A0A8J5JNP4</accession>
<comment type="caution">
    <text evidence="1">The sequence shown here is derived from an EMBL/GenBank/DDBJ whole genome shotgun (WGS) entry which is preliminary data.</text>
</comment>
<keyword evidence="2" id="KW-1185">Reference proteome</keyword>
<sequence length="67" mass="7240">EGSNRTQKPPSPQLPHVTCPQPLAFVGFLKDMLDVLSIQMNFTHAVSFPRVSTSYGGAGMSPHCTPQ</sequence>
<dbReference type="Proteomes" id="UP000747542">
    <property type="component" value="Unassembled WGS sequence"/>
</dbReference>
<feature type="non-terminal residue" evidence="1">
    <location>
        <position position="1"/>
    </location>
</feature>
<reference evidence="1" key="1">
    <citation type="journal article" date="2021" name="Sci. Adv.">
        <title>The American lobster genome reveals insights on longevity, neural, and immune adaptations.</title>
        <authorList>
            <person name="Polinski J.M."/>
            <person name="Zimin A.V."/>
            <person name="Clark K.F."/>
            <person name="Kohn A.B."/>
            <person name="Sadowski N."/>
            <person name="Timp W."/>
            <person name="Ptitsyn A."/>
            <person name="Khanna P."/>
            <person name="Romanova D.Y."/>
            <person name="Williams P."/>
            <person name="Greenwood S.J."/>
            <person name="Moroz L.L."/>
            <person name="Walt D.R."/>
            <person name="Bodnar A.G."/>
        </authorList>
    </citation>
    <scope>NUCLEOTIDE SEQUENCE</scope>
    <source>
        <strain evidence="1">GMGI-L3</strain>
    </source>
</reference>
<protein>
    <submittedName>
        <fullName evidence="1">Uncharacterized protein</fullName>
    </submittedName>
</protein>
<name>A0A8J5JNP4_HOMAM</name>
<gene>
    <name evidence="1" type="ORF">Hamer_G007368</name>
</gene>
<dbReference type="EMBL" id="JAHLQT010028808">
    <property type="protein sequence ID" value="KAG7161732.1"/>
    <property type="molecule type" value="Genomic_DNA"/>
</dbReference>
<organism evidence="1 2">
    <name type="scientific">Homarus americanus</name>
    <name type="common">American lobster</name>
    <dbReference type="NCBI Taxonomy" id="6706"/>
    <lineage>
        <taxon>Eukaryota</taxon>
        <taxon>Metazoa</taxon>
        <taxon>Ecdysozoa</taxon>
        <taxon>Arthropoda</taxon>
        <taxon>Crustacea</taxon>
        <taxon>Multicrustacea</taxon>
        <taxon>Malacostraca</taxon>
        <taxon>Eumalacostraca</taxon>
        <taxon>Eucarida</taxon>
        <taxon>Decapoda</taxon>
        <taxon>Pleocyemata</taxon>
        <taxon>Astacidea</taxon>
        <taxon>Nephropoidea</taxon>
        <taxon>Nephropidae</taxon>
        <taxon>Homarus</taxon>
    </lineage>
</organism>
<evidence type="ECO:0000313" key="1">
    <source>
        <dbReference type="EMBL" id="KAG7161732.1"/>
    </source>
</evidence>
<dbReference type="AlphaFoldDB" id="A0A8J5JNP4"/>
<feature type="non-terminal residue" evidence="1">
    <location>
        <position position="67"/>
    </location>
</feature>
<evidence type="ECO:0000313" key="2">
    <source>
        <dbReference type="Proteomes" id="UP000747542"/>
    </source>
</evidence>
<proteinExistence type="predicted"/>